<feature type="region of interest" description="Disordered" evidence="1">
    <location>
        <begin position="1"/>
        <end position="51"/>
    </location>
</feature>
<keyword evidence="5" id="KW-1185">Reference proteome</keyword>
<proteinExistence type="predicted"/>
<evidence type="ECO:0000313" key="4">
    <source>
        <dbReference type="EMBL" id="OZG60019.1"/>
    </source>
</evidence>
<dbReference type="STRING" id="1603886.GCA_001895165_01409"/>
<dbReference type="AlphaFoldDB" id="A0A261FLI5"/>
<feature type="transmembrane region" description="Helical" evidence="2">
    <location>
        <begin position="182"/>
        <end position="198"/>
    </location>
</feature>
<dbReference type="RefSeq" id="WP_072725966.1">
    <property type="nucleotide sequence ID" value="NZ_BDIS01000019.1"/>
</dbReference>
<dbReference type="Pfam" id="PF20234">
    <property type="entry name" value="DUF6591"/>
    <property type="match status" value="1"/>
</dbReference>
<feature type="compositionally biased region" description="Polar residues" evidence="1">
    <location>
        <begin position="1"/>
        <end position="15"/>
    </location>
</feature>
<feature type="region of interest" description="Disordered" evidence="1">
    <location>
        <begin position="379"/>
        <end position="424"/>
    </location>
</feature>
<dbReference type="Proteomes" id="UP000216352">
    <property type="component" value="Unassembled WGS sequence"/>
</dbReference>
<dbReference type="InterPro" id="IPR046526">
    <property type="entry name" value="DUF6591"/>
</dbReference>
<keyword evidence="2" id="KW-0812">Transmembrane</keyword>
<gene>
    <name evidence="4" type="ORF">BLEM_2194</name>
</gene>
<sequence>MTSPSDWTPQSNHPNGNDDDVKQPMDEQPIAETATTPLPSVAESNSLSDDMQDTAAERDYAVDPQHLYQAIRTQLTTGATFALDSENTQTGVFTFHSFDGFQFIASIHPHKTTGTSVRLQSTDGSGSNRFDEFFASIDAALGVASAKKQKGEDSSPNTADIVGTIFAFIAPKDEQGKKTSKLAITAIVFSALFVLAGFSGFENLGALLSMTFLSAVFCAAALYATRPTGTVGGRLLASIAVLLTILGLIIGGVGVGIDAVRNASEKTDTGDVSTQQTEPEPTQCETIIWPTAGIGSKLPAPESLSGTINVDSSDSFDVSICDVSKDQFNAYVESVKTAGFTVDYYKSDDNFSAENAEGDSLSIYYGYNDEDDVMNIDIYNFDSDDSDTSGDEQSSTTEPSQNTENNTEDQTPAEQQPSGNADFRSTMDSYEKFVDEYVAFIQKYKESGDSVSMLADYGSMMQRLNEYNQQLASFDQNSFSVDDLAYYTEVMNRCNQKIASVAQ</sequence>
<evidence type="ECO:0000256" key="1">
    <source>
        <dbReference type="SAM" id="MobiDB-lite"/>
    </source>
</evidence>
<dbReference type="OrthoDB" id="3227510at2"/>
<feature type="transmembrane region" description="Helical" evidence="2">
    <location>
        <begin position="204"/>
        <end position="223"/>
    </location>
</feature>
<evidence type="ECO:0000256" key="2">
    <source>
        <dbReference type="SAM" id="Phobius"/>
    </source>
</evidence>
<evidence type="ECO:0000313" key="5">
    <source>
        <dbReference type="Proteomes" id="UP000216352"/>
    </source>
</evidence>
<keyword evidence="2" id="KW-0472">Membrane</keyword>
<dbReference type="EMBL" id="MWWX01000019">
    <property type="protein sequence ID" value="OZG60019.1"/>
    <property type="molecule type" value="Genomic_DNA"/>
</dbReference>
<feature type="transmembrane region" description="Helical" evidence="2">
    <location>
        <begin position="235"/>
        <end position="257"/>
    </location>
</feature>
<reference evidence="4 5" key="1">
    <citation type="journal article" date="2017" name="BMC Genomics">
        <title>Comparative genomic and phylogenomic analyses of the Bifidobacteriaceae family.</title>
        <authorList>
            <person name="Lugli G.A."/>
            <person name="Milani C."/>
            <person name="Turroni F."/>
            <person name="Duranti S."/>
            <person name="Mancabelli L."/>
            <person name="Mangifesta M."/>
            <person name="Ferrario C."/>
            <person name="Modesto M."/>
            <person name="Mattarelli P."/>
            <person name="Jiri K."/>
            <person name="van Sinderen D."/>
            <person name="Ventura M."/>
        </authorList>
    </citation>
    <scope>NUCLEOTIDE SEQUENCE [LARGE SCALE GENOMIC DNA]</scope>
    <source>
        <strain evidence="4 5">DSM 28807</strain>
    </source>
</reference>
<feature type="compositionally biased region" description="Polar residues" evidence="1">
    <location>
        <begin position="33"/>
        <end position="49"/>
    </location>
</feature>
<keyword evidence="2" id="KW-1133">Transmembrane helix</keyword>
<protein>
    <recommendedName>
        <fullName evidence="3">DUF6591 domain-containing protein</fullName>
    </recommendedName>
</protein>
<comment type="caution">
    <text evidence="4">The sequence shown here is derived from an EMBL/GenBank/DDBJ whole genome shotgun (WGS) entry which is preliminary data.</text>
</comment>
<feature type="compositionally biased region" description="Polar residues" evidence="1">
    <location>
        <begin position="391"/>
        <end position="419"/>
    </location>
</feature>
<accession>A0A261FLI5</accession>
<organism evidence="4 5">
    <name type="scientific">Bifidobacterium lemurum</name>
    <dbReference type="NCBI Taxonomy" id="1603886"/>
    <lineage>
        <taxon>Bacteria</taxon>
        <taxon>Bacillati</taxon>
        <taxon>Actinomycetota</taxon>
        <taxon>Actinomycetes</taxon>
        <taxon>Bifidobacteriales</taxon>
        <taxon>Bifidobacteriaceae</taxon>
        <taxon>Bifidobacterium</taxon>
    </lineage>
</organism>
<name>A0A261FLI5_9BIFI</name>
<evidence type="ECO:0000259" key="3">
    <source>
        <dbReference type="Pfam" id="PF20234"/>
    </source>
</evidence>
<feature type="domain" description="DUF6591" evidence="3">
    <location>
        <begin position="283"/>
        <end position="502"/>
    </location>
</feature>